<dbReference type="HOGENOM" id="CLU_796735_0_0_11"/>
<name>I1D5N9_9PSEU</name>
<keyword evidence="3" id="KW-1185">Reference proteome</keyword>
<evidence type="ECO:0000256" key="1">
    <source>
        <dbReference type="SAM" id="MobiDB-lite"/>
    </source>
</evidence>
<gene>
    <name evidence="2" type="ORF">SacglDRAFT_03403</name>
</gene>
<dbReference type="eggNOG" id="ENOG5032JIE">
    <property type="taxonomic scope" value="Bacteria"/>
</dbReference>
<dbReference type="RefSeq" id="WP_005466006.1">
    <property type="nucleotide sequence ID" value="NZ_CM001484.1"/>
</dbReference>
<reference evidence="2 3" key="1">
    <citation type="submission" date="2011-09" db="EMBL/GenBank/DDBJ databases">
        <authorList>
            <consortium name="US DOE Joint Genome Institute (JGI-PGF)"/>
            <person name="Lucas S."/>
            <person name="Han J."/>
            <person name="Lapidus A."/>
            <person name="Cheng J.-F."/>
            <person name="Goodwin L."/>
            <person name="Pitluck S."/>
            <person name="Peters L."/>
            <person name="Land M.L."/>
            <person name="Hauser L."/>
            <person name="Brambilla E."/>
            <person name="Klenk H.-P."/>
            <person name="Woyke T.J."/>
        </authorList>
    </citation>
    <scope>NUCLEOTIDE SEQUENCE [LARGE SCALE GENOMIC DNA]</scope>
    <source>
        <strain evidence="2 3">K62</strain>
    </source>
</reference>
<dbReference type="EMBL" id="CM001484">
    <property type="protein sequence ID" value="EIF00264.1"/>
    <property type="molecule type" value="Genomic_DNA"/>
</dbReference>
<dbReference type="Proteomes" id="UP000005087">
    <property type="component" value="Chromosome"/>
</dbReference>
<feature type="compositionally biased region" description="Polar residues" evidence="1">
    <location>
        <begin position="348"/>
        <end position="357"/>
    </location>
</feature>
<accession>I1D5N9</accession>
<dbReference type="AlphaFoldDB" id="I1D5N9"/>
<feature type="region of interest" description="Disordered" evidence="1">
    <location>
        <begin position="273"/>
        <end position="357"/>
    </location>
</feature>
<evidence type="ECO:0000313" key="2">
    <source>
        <dbReference type="EMBL" id="EIF00264.1"/>
    </source>
</evidence>
<reference evidence="3" key="2">
    <citation type="submission" date="2012-01" db="EMBL/GenBank/DDBJ databases">
        <title>Noncontiguous Finished sequence of chromosome of Saccharomonospora glauca K62.</title>
        <authorList>
            <consortium name="US DOE Joint Genome Institute"/>
            <person name="Lucas S."/>
            <person name="Han J."/>
            <person name="Lapidus A."/>
            <person name="Cheng J.-F."/>
            <person name="Goodwin L."/>
            <person name="Pitluck S."/>
            <person name="Peters L."/>
            <person name="Mikhailova N."/>
            <person name="Held B."/>
            <person name="Detter J.C."/>
            <person name="Han C."/>
            <person name="Tapia R."/>
            <person name="Land M."/>
            <person name="Hauser L."/>
            <person name="Kyrpides N."/>
            <person name="Ivanova N."/>
            <person name="Pagani I."/>
            <person name="Brambilla E.-M."/>
            <person name="Klenk H.-P."/>
            <person name="Woyke T."/>
        </authorList>
    </citation>
    <scope>NUCLEOTIDE SEQUENCE [LARGE SCALE GENOMIC DNA]</scope>
    <source>
        <strain evidence="3">K62</strain>
    </source>
</reference>
<evidence type="ECO:0000313" key="3">
    <source>
        <dbReference type="Proteomes" id="UP000005087"/>
    </source>
</evidence>
<proteinExistence type="predicted"/>
<organism evidence="2 3">
    <name type="scientific">Saccharomonospora glauca K62</name>
    <dbReference type="NCBI Taxonomy" id="928724"/>
    <lineage>
        <taxon>Bacteria</taxon>
        <taxon>Bacillati</taxon>
        <taxon>Actinomycetota</taxon>
        <taxon>Actinomycetes</taxon>
        <taxon>Pseudonocardiales</taxon>
        <taxon>Pseudonocardiaceae</taxon>
        <taxon>Saccharomonospora</taxon>
    </lineage>
</organism>
<dbReference type="OrthoDB" id="3636264at2"/>
<protein>
    <submittedName>
        <fullName evidence="2">Uncharacterized protein</fullName>
    </submittedName>
</protein>
<feature type="compositionally biased region" description="Polar residues" evidence="1">
    <location>
        <begin position="326"/>
        <end position="337"/>
    </location>
</feature>
<sequence>MDIEIDIDRSALLDGIDDELRDAANKAIDAVALVWCATYLPWDPLPWEELVIPKVEEYAPDVLRPFRLMSGHDIQGMTDLIEGYETTLRNFTPNMQAEEPEELPELRRAYDLLNDNWYGEGAEAATLYVAQLSQAFQGSALLISEVAGGVIAARETIATARDDLVNLADTFYAAAEEYVESKQSNKPALGRMLGWTTLGVAVALVTGGGISGVVAAVGGIAGSLIANEVAKAETGSVSGDGPEEIIASYLEEADKLISRTTETAEEIARKIRERTEAISEYPVPPPPDVSPGDAFDPDDFRTDTLPGEIEQNVRDANVDIGIDGNWSDSTEGGQISSRLAGEDETEPSESSTRTAPV</sequence>